<reference evidence="2 3" key="1">
    <citation type="journal article" date="2019" name="Plant Biotechnol. J.">
        <title>The red bayberry genome and genetic basis of sex determination.</title>
        <authorList>
            <person name="Jia H.M."/>
            <person name="Jia H.J."/>
            <person name="Cai Q.L."/>
            <person name="Wang Y."/>
            <person name="Zhao H.B."/>
            <person name="Yang W.F."/>
            <person name="Wang G.Y."/>
            <person name="Li Y.H."/>
            <person name="Zhan D.L."/>
            <person name="Shen Y.T."/>
            <person name="Niu Q.F."/>
            <person name="Chang L."/>
            <person name="Qiu J."/>
            <person name="Zhao L."/>
            <person name="Xie H.B."/>
            <person name="Fu W.Y."/>
            <person name="Jin J."/>
            <person name="Li X.W."/>
            <person name="Jiao Y."/>
            <person name="Zhou C.C."/>
            <person name="Tu T."/>
            <person name="Chai C.Y."/>
            <person name="Gao J.L."/>
            <person name="Fan L.J."/>
            <person name="van de Weg E."/>
            <person name="Wang J.Y."/>
            <person name="Gao Z.S."/>
        </authorList>
    </citation>
    <scope>NUCLEOTIDE SEQUENCE [LARGE SCALE GENOMIC DNA]</scope>
    <source>
        <tissue evidence="2">Leaves</tissue>
    </source>
</reference>
<feature type="compositionally biased region" description="Basic and acidic residues" evidence="1">
    <location>
        <begin position="645"/>
        <end position="666"/>
    </location>
</feature>
<dbReference type="EMBL" id="RXIC02000019">
    <property type="protein sequence ID" value="KAB1225668.1"/>
    <property type="molecule type" value="Genomic_DNA"/>
</dbReference>
<keyword evidence="3" id="KW-1185">Reference proteome</keyword>
<feature type="region of interest" description="Disordered" evidence="1">
    <location>
        <begin position="693"/>
        <end position="777"/>
    </location>
</feature>
<dbReference type="AlphaFoldDB" id="A0A6A1WPJ1"/>
<accession>A0A6A1WPJ1</accession>
<feature type="region of interest" description="Disordered" evidence="1">
    <location>
        <begin position="434"/>
        <end position="463"/>
    </location>
</feature>
<feature type="region of interest" description="Disordered" evidence="1">
    <location>
        <begin position="613"/>
        <end position="666"/>
    </location>
</feature>
<dbReference type="OrthoDB" id="994901at2759"/>
<organism evidence="2 3">
    <name type="scientific">Morella rubra</name>
    <name type="common">Chinese bayberry</name>
    <dbReference type="NCBI Taxonomy" id="262757"/>
    <lineage>
        <taxon>Eukaryota</taxon>
        <taxon>Viridiplantae</taxon>
        <taxon>Streptophyta</taxon>
        <taxon>Embryophyta</taxon>
        <taxon>Tracheophyta</taxon>
        <taxon>Spermatophyta</taxon>
        <taxon>Magnoliopsida</taxon>
        <taxon>eudicotyledons</taxon>
        <taxon>Gunneridae</taxon>
        <taxon>Pentapetalae</taxon>
        <taxon>rosids</taxon>
        <taxon>fabids</taxon>
        <taxon>Fagales</taxon>
        <taxon>Myricaceae</taxon>
        <taxon>Morella</taxon>
    </lineage>
</organism>
<evidence type="ECO:0000313" key="2">
    <source>
        <dbReference type="EMBL" id="KAB1225668.1"/>
    </source>
</evidence>
<proteinExistence type="predicted"/>
<dbReference type="PANTHER" id="PTHR37722">
    <property type="entry name" value="OS01G0167700 PROTEIN"/>
    <property type="match status" value="1"/>
</dbReference>
<dbReference type="PANTHER" id="PTHR37722:SF2">
    <property type="entry name" value="OS01G0167700 PROTEIN"/>
    <property type="match status" value="1"/>
</dbReference>
<gene>
    <name evidence="2" type="ORF">CJ030_MR1G009151</name>
</gene>
<feature type="compositionally biased region" description="Low complexity" evidence="1">
    <location>
        <begin position="491"/>
        <end position="504"/>
    </location>
</feature>
<sequence length="814" mass="91568">MDGRIQAESDYAKVRYRNRKIIALLIVSHLDWRRQKQYFEQKKRQQQQQLESYVDGMNTCSHHPSEHRSLDVLSLLNLSTASQEFRKSITLPSGGCISKKGAFCPLEDPMSLLPYRDLLCVPHGNNTDFNGAGSKLDLWKTATEQQLSILDLVDDDKPNSNKERSPMYEAHAAFSVEGLGKVGTETPVHSPRQPGQYSSFGYSSPLKAAKQLNMSNNRNNLLGDLELKVDTRMRDINILLSGSSLEFSSDIKHSHSNSTKNLANVGDFLQDAGHYSEMNCFGDRSIFYGHEKSKEDMWDARSCFLDNNFLDEREYDVSWKNWPPQIDGNPLEFWNNGNTETPDYAFEGPPPLKKRDAATAVEKFNILESSTSFRKHQKSEDDLDVMPSNRARCATTERKFDFSDVTGQPDWFCFASEDARDNLSMLRGEATNNPQLNSAARQGRRQRNAFTSPRKEHGVNNAFAEESRLKDRNIFGQGNVVRRSGKCTNMPKPSNSKPSQSNFPLKEELGSKGSWFYEKGYPSATMDSLFSPFSRNSETKISCSGSKLWTENPSSTFLLPELDNDAKSSFGRSKLGESLACSRSGSFMSEKFTFHDSPIFPEVEFGPKVPDLSLESELEGTPPESSHWAGSNCETPFPDISTDESASKDGESKAKFQPADSERLELKEEMCRGNGLFSGSEKELDALCSKSKHWIPNEPKDKAPGVMQNLKTYCPESPDHAEQASMPLMISDEREASTEEQEHHQEDEASLQCQNGNKEIQVPQPQGRRKTESNCDNSPCQVMMLEGYVLQLLSVQKVLKDTSAQYAEKKVLHD</sequence>
<comment type="caution">
    <text evidence="2">The sequence shown here is derived from an EMBL/GenBank/DDBJ whole genome shotgun (WGS) entry which is preliminary data.</text>
</comment>
<evidence type="ECO:0000256" key="1">
    <source>
        <dbReference type="SAM" id="MobiDB-lite"/>
    </source>
</evidence>
<feature type="region of interest" description="Disordered" evidence="1">
    <location>
        <begin position="482"/>
        <end position="505"/>
    </location>
</feature>
<feature type="compositionally biased region" description="Basic and acidic residues" evidence="1">
    <location>
        <begin position="731"/>
        <end position="747"/>
    </location>
</feature>
<dbReference type="Proteomes" id="UP000516437">
    <property type="component" value="Chromosome 1"/>
</dbReference>
<name>A0A6A1WPJ1_9ROSI</name>
<evidence type="ECO:0000313" key="3">
    <source>
        <dbReference type="Proteomes" id="UP000516437"/>
    </source>
</evidence>
<protein>
    <submittedName>
        <fullName evidence="2">Uncharacterized protein</fullName>
    </submittedName>
</protein>